<evidence type="ECO:0000313" key="2">
    <source>
        <dbReference type="EMBL" id="KAJ1171681.1"/>
    </source>
</evidence>
<dbReference type="Gene3D" id="3.30.250.20">
    <property type="entry name" value="L1 transposable element, C-terminal domain"/>
    <property type="match status" value="1"/>
</dbReference>
<name>A0AAV7T5W0_PLEWA</name>
<dbReference type="InterPro" id="IPR042566">
    <property type="entry name" value="L1_C"/>
</dbReference>
<accession>A0AAV7T5W0</accession>
<reference evidence="2" key="1">
    <citation type="journal article" date="2022" name="bioRxiv">
        <title>Sequencing and chromosome-scale assembly of the giantPleurodeles waltlgenome.</title>
        <authorList>
            <person name="Brown T."/>
            <person name="Elewa A."/>
            <person name="Iarovenko S."/>
            <person name="Subramanian E."/>
            <person name="Araus A.J."/>
            <person name="Petzold A."/>
            <person name="Susuki M."/>
            <person name="Suzuki K.-i.T."/>
            <person name="Hayashi T."/>
            <person name="Toyoda A."/>
            <person name="Oliveira C."/>
            <person name="Osipova E."/>
            <person name="Leigh N.D."/>
            <person name="Simon A."/>
            <person name="Yun M.H."/>
        </authorList>
    </citation>
    <scope>NUCLEOTIDE SEQUENCE</scope>
    <source>
        <strain evidence="2">20211129_DDA</strain>
        <tissue evidence="2">Liver</tissue>
    </source>
</reference>
<keyword evidence="3" id="KW-1185">Reference proteome</keyword>
<dbReference type="Proteomes" id="UP001066276">
    <property type="component" value="Chromosome 4_1"/>
</dbReference>
<comment type="caution">
    <text evidence="2">The sequence shown here is derived from an EMBL/GenBank/DDBJ whole genome shotgun (WGS) entry which is preliminary data.</text>
</comment>
<sequence length="158" mass="18404">MMARLLHFCDRDTLLQKERTNGLYAVDNRKVSLFPNYTAAVQSKRASYVEVKKGLGEEGLQYSLTFPSKLKVMLDVKTHFCEDRQTVWSWFDSYKSGSLPADSRCKGEQNKLRPRKRPHRARNKSLPQRPTGEEVKWEREEVKRKREEALQAATELAT</sequence>
<dbReference type="AlphaFoldDB" id="A0AAV7T5W0"/>
<evidence type="ECO:0000313" key="3">
    <source>
        <dbReference type="Proteomes" id="UP001066276"/>
    </source>
</evidence>
<feature type="region of interest" description="Disordered" evidence="1">
    <location>
        <begin position="96"/>
        <end position="158"/>
    </location>
</feature>
<organism evidence="2 3">
    <name type="scientific">Pleurodeles waltl</name>
    <name type="common">Iberian ribbed newt</name>
    <dbReference type="NCBI Taxonomy" id="8319"/>
    <lineage>
        <taxon>Eukaryota</taxon>
        <taxon>Metazoa</taxon>
        <taxon>Chordata</taxon>
        <taxon>Craniata</taxon>
        <taxon>Vertebrata</taxon>
        <taxon>Euteleostomi</taxon>
        <taxon>Amphibia</taxon>
        <taxon>Batrachia</taxon>
        <taxon>Caudata</taxon>
        <taxon>Salamandroidea</taxon>
        <taxon>Salamandridae</taxon>
        <taxon>Pleurodelinae</taxon>
        <taxon>Pleurodeles</taxon>
    </lineage>
</organism>
<dbReference type="EMBL" id="JANPWB010000007">
    <property type="protein sequence ID" value="KAJ1171681.1"/>
    <property type="molecule type" value="Genomic_DNA"/>
</dbReference>
<proteinExistence type="predicted"/>
<feature type="compositionally biased region" description="Basic residues" evidence="1">
    <location>
        <begin position="112"/>
        <end position="123"/>
    </location>
</feature>
<gene>
    <name evidence="2" type="ORF">NDU88_003539</name>
</gene>
<evidence type="ECO:0000256" key="1">
    <source>
        <dbReference type="SAM" id="MobiDB-lite"/>
    </source>
</evidence>
<feature type="compositionally biased region" description="Basic and acidic residues" evidence="1">
    <location>
        <begin position="131"/>
        <end position="149"/>
    </location>
</feature>
<protein>
    <submittedName>
        <fullName evidence="2">Uncharacterized protein</fullName>
    </submittedName>
</protein>